<proteinExistence type="predicted"/>
<name>A0AAV7TRX9_PLEWA</name>
<organism evidence="1 2">
    <name type="scientific">Pleurodeles waltl</name>
    <name type="common">Iberian ribbed newt</name>
    <dbReference type="NCBI Taxonomy" id="8319"/>
    <lineage>
        <taxon>Eukaryota</taxon>
        <taxon>Metazoa</taxon>
        <taxon>Chordata</taxon>
        <taxon>Craniata</taxon>
        <taxon>Vertebrata</taxon>
        <taxon>Euteleostomi</taxon>
        <taxon>Amphibia</taxon>
        <taxon>Batrachia</taxon>
        <taxon>Caudata</taxon>
        <taxon>Salamandroidea</taxon>
        <taxon>Salamandridae</taxon>
        <taxon>Pleurodelinae</taxon>
        <taxon>Pleurodeles</taxon>
    </lineage>
</organism>
<dbReference type="EMBL" id="JANPWB010000006">
    <property type="protein sequence ID" value="KAJ1179440.1"/>
    <property type="molecule type" value="Genomic_DNA"/>
</dbReference>
<dbReference type="AlphaFoldDB" id="A0AAV7TRX9"/>
<evidence type="ECO:0000313" key="1">
    <source>
        <dbReference type="EMBL" id="KAJ1179440.1"/>
    </source>
</evidence>
<reference evidence="1" key="1">
    <citation type="journal article" date="2022" name="bioRxiv">
        <title>Sequencing and chromosome-scale assembly of the giantPleurodeles waltlgenome.</title>
        <authorList>
            <person name="Brown T."/>
            <person name="Elewa A."/>
            <person name="Iarovenko S."/>
            <person name="Subramanian E."/>
            <person name="Araus A.J."/>
            <person name="Petzold A."/>
            <person name="Susuki M."/>
            <person name="Suzuki K.-i.T."/>
            <person name="Hayashi T."/>
            <person name="Toyoda A."/>
            <person name="Oliveira C."/>
            <person name="Osipova E."/>
            <person name="Leigh N.D."/>
            <person name="Simon A."/>
            <person name="Yun M.H."/>
        </authorList>
    </citation>
    <scope>NUCLEOTIDE SEQUENCE</scope>
    <source>
        <strain evidence="1">20211129_DDA</strain>
        <tissue evidence="1">Liver</tissue>
    </source>
</reference>
<comment type="caution">
    <text evidence="1">The sequence shown here is derived from an EMBL/GenBank/DDBJ whole genome shotgun (WGS) entry which is preliminary data.</text>
</comment>
<keyword evidence="2" id="KW-1185">Reference proteome</keyword>
<protein>
    <submittedName>
        <fullName evidence="1">Uncharacterized protein</fullName>
    </submittedName>
</protein>
<sequence>MKRCEPKMLITVVLLARENPNSVDSEKCTSEMMKRVSPHMVHSTQGRLCIGIVLCVVTHKEPKCQSVNSTKTHLLITRHSFQQTVRGPRTLLAAPDPPRGQYLVYVKVVRRVSSFDRCCQHTQSLSVLINRVPEYNNESSLAPCVLSKVDISKH</sequence>
<gene>
    <name evidence="1" type="ORF">NDU88_004674</name>
</gene>
<dbReference type="Proteomes" id="UP001066276">
    <property type="component" value="Chromosome 3_2"/>
</dbReference>
<accession>A0AAV7TRX9</accession>
<evidence type="ECO:0000313" key="2">
    <source>
        <dbReference type="Proteomes" id="UP001066276"/>
    </source>
</evidence>